<dbReference type="Proteomes" id="UP000183832">
    <property type="component" value="Unassembled WGS sequence"/>
</dbReference>
<name>A0A1J1IBR7_9DIPT</name>
<gene>
    <name evidence="1" type="ORF">CLUMA_CG011052</name>
</gene>
<dbReference type="AlphaFoldDB" id="A0A1J1IBR7"/>
<dbReference type="OrthoDB" id="8054762at2759"/>
<accession>A0A1J1IBR7</accession>
<proteinExistence type="predicted"/>
<keyword evidence="2" id="KW-1185">Reference proteome</keyword>
<protein>
    <submittedName>
        <fullName evidence="1">CLUMA_CG011052, isoform A</fullName>
    </submittedName>
</protein>
<sequence>MNFNLPKFSEFYKFVLVDELVLCNNPALIHYGKCSVIGYLSSSICVESISIPNIKRHLQKPDCTYKVPLIIDFTPSNYLNSTVEVFGEVKLHDELLENSYETSHSLIHKLRNLQIKLESEKGLPTREPSGTNDKGMHPSVLRHLQREIEQYKKTFKPVVQVHTIRHLQEAREVLSENLNYRIIQSCKNKK</sequence>
<organism evidence="1 2">
    <name type="scientific">Clunio marinus</name>
    <dbReference type="NCBI Taxonomy" id="568069"/>
    <lineage>
        <taxon>Eukaryota</taxon>
        <taxon>Metazoa</taxon>
        <taxon>Ecdysozoa</taxon>
        <taxon>Arthropoda</taxon>
        <taxon>Hexapoda</taxon>
        <taxon>Insecta</taxon>
        <taxon>Pterygota</taxon>
        <taxon>Neoptera</taxon>
        <taxon>Endopterygota</taxon>
        <taxon>Diptera</taxon>
        <taxon>Nematocera</taxon>
        <taxon>Chironomoidea</taxon>
        <taxon>Chironomidae</taxon>
        <taxon>Clunio</taxon>
    </lineage>
</organism>
<dbReference type="STRING" id="568069.A0A1J1IBR7"/>
<reference evidence="1 2" key="1">
    <citation type="submission" date="2015-04" db="EMBL/GenBank/DDBJ databases">
        <authorList>
            <person name="Syromyatnikov M.Y."/>
            <person name="Popov V.N."/>
        </authorList>
    </citation>
    <scope>NUCLEOTIDE SEQUENCE [LARGE SCALE GENOMIC DNA]</scope>
</reference>
<evidence type="ECO:0000313" key="2">
    <source>
        <dbReference type="Proteomes" id="UP000183832"/>
    </source>
</evidence>
<evidence type="ECO:0000313" key="1">
    <source>
        <dbReference type="EMBL" id="CRK97672.1"/>
    </source>
</evidence>
<dbReference type="EMBL" id="CVRI01000047">
    <property type="protein sequence ID" value="CRK97672.1"/>
    <property type="molecule type" value="Genomic_DNA"/>
</dbReference>